<dbReference type="Gene3D" id="4.10.240.10">
    <property type="entry name" value="Zn(2)-C6 fungal-type DNA-binding domain"/>
    <property type="match status" value="1"/>
</dbReference>
<keyword evidence="7" id="KW-1185">Reference proteome</keyword>
<accession>A0A6A6NQ07</accession>
<organism evidence="6 7">
    <name type="scientific">Lineolata rhizophorae</name>
    <dbReference type="NCBI Taxonomy" id="578093"/>
    <lineage>
        <taxon>Eukaryota</taxon>
        <taxon>Fungi</taxon>
        <taxon>Dikarya</taxon>
        <taxon>Ascomycota</taxon>
        <taxon>Pezizomycotina</taxon>
        <taxon>Dothideomycetes</taxon>
        <taxon>Dothideomycetes incertae sedis</taxon>
        <taxon>Lineolatales</taxon>
        <taxon>Lineolataceae</taxon>
        <taxon>Lineolata</taxon>
    </lineage>
</organism>
<feature type="compositionally biased region" description="Polar residues" evidence="4">
    <location>
        <begin position="199"/>
        <end position="213"/>
    </location>
</feature>
<evidence type="ECO:0000313" key="6">
    <source>
        <dbReference type="EMBL" id="KAF2453816.1"/>
    </source>
</evidence>
<feature type="region of interest" description="Disordered" evidence="4">
    <location>
        <begin position="189"/>
        <end position="213"/>
    </location>
</feature>
<feature type="domain" description="Zn(2)-C6 fungal-type" evidence="5">
    <location>
        <begin position="32"/>
        <end position="64"/>
    </location>
</feature>
<evidence type="ECO:0000259" key="5">
    <source>
        <dbReference type="PROSITE" id="PS50048"/>
    </source>
</evidence>
<dbReference type="GO" id="GO:0000981">
    <property type="term" value="F:DNA-binding transcription factor activity, RNA polymerase II-specific"/>
    <property type="evidence" value="ECO:0007669"/>
    <property type="project" value="InterPro"/>
</dbReference>
<evidence type="ECO:0000256" key="3">
    <source>
        <dbReference type="ARBA" id="ARBA00023242"/>
    </source>
</evidence>
<evidence type="ECO:0000256" key="2">
    <source>
        <dbReference type="ARBA" id="ARBA00022723"/>
    </source>
</evidence>
<evidence type="ECO:0000313" key="7">
    <source>
        <dbReference type="Proteomes" id="UP000799766"/>
    </source>
</evidence>
<dbReference type="PROSITE" id="PS50048">
    <property type="entry name" value="ZN2_CY6_FUNGAL_2"/>
    <property type="match status" value="1"/>
</dbReference>
<dbReference type="SMART" id="SM00066">
    <property type="entry name" value="GAL4"/>
    <property type="match status" value="1"/>
</dbReference>
<dbReference type="GO" id="GO:0006351">
    <property type="term" value="P:DNA-templated transcription"/>
    <property type="evidence" value="ECO:0007669"/>
    <property type="project" value="InterPro"/>
</dbReference>
<keyword evidence="2" id="KW-0479">Metal-binding</keyword>
<dbReference type="EMBL" id="MU001695">
    <property type="protein sequence ID" value="KAF2453816.1"/>
    <property type="molecule type" value="Genomic_DNA"/>
</dbReference>
<feature type="region of interest" description="Disordered" evidence="4">
    <location>
        <begin position="1"/>
        <end position="24"/>
    </location>
</feature>
<proteinExistence type="predicted"/>
<dbReference type="OrthoDB" id="9996127at2759"/>
<dbReference type="SUPFAM" id="SSF57701">
    <property type="entry name" value="Zn2/Cys6 DNA-binding domain"/>
    <property type="match status" value="1"/>
</dbReference>
<evidence type="ECO:0000256" key="4">
    <source>
        <dbReference type="SAM" id="MobiDB-lite"/>
    </source>
</evidence>
<dbReference type="CDD" id="cd00067">
    <property type="entry name" value="GAL4"/>
    <property type="match status" value="1"/>
</dbReference>
<feature type="compositionally biased region" description="Polar residues" evidence="4">
    <location>
        <begin position="714"/>
        <end position="723"/>
    </location>
</feature>
<feature type="compositionally biased region" description="Low complexity" evidence="4">
    <location>
        <begin position="692"/>
        <end position="713"/>
    </location>
</feature>
<protein>
    <submittedName>
        <fullName evidence="6">Fungal-specific transcription factor domain-containing protein</fullName>
    </submittedName>
</protein>
<evidence type="ECO:0000256" key="1">
    <source>
        <dbReference type="ARBA" id="ARBA00004123"/>
    </source>
</evidence>
<sequence>MTEGPAQRAPNAPQAFTPTPLRSAKRSRIQLSCNFCRQGKLKCNRNHPACDQCIKRSRESSCAYAAPRPKPPKQGTNMKERIRHLEGLVVELMNTNNAPGVRDPVQQDVPDTSGEAVRDRAEDMEYTADEAGPEQRPEPDSGAENKETWVMNALGAMRIGKTHETSYIGATHWEAILDDIDEVKKYLEEDDGEDDGEVPSTQSTDAGLSSASPESVANFGNYGPWGFGLQPHPSVLLSTRAKLSKQDLLNAMPPKPVVDRLIANWFNSPDPAMVILHGPSFQEEYRRFWENRSAVEVSWLAVLYAIMFNSCTLLHRMEEDVPLLSDSARALAEVDLYRNLANSALCVSGLARPTMNTVQALMIFREGATLNVDDPEPATKLWLLLGLVMRLALRMGYHRDGKHFPNISPFEAEMRRRIWWMIFQLDTLYSFMLGLPGMARLIQSDTEAPNNLSDSDISPLMTVAPTPRPESDHTPLSYSVAKCRIMAVFAEIADVVLSIKLPPYERVLSVDERLQQAYALIPPALKMRPLDQSITDSSLLIMQRLNLQFLYLKARCILHRRFLTEARTNARYSPSRGACVGSAMQILRYHRVIHDAGKPGGQLQSVKWFMTSVNTNDFLLASMIVCLELTLERKDAQTCADPMDTAAREEMLGILEGINEIWANEDRRFSDVKKASKALTVMLNKIYKRSGIPSGPSAGSSQESSFGSSDPSSNDTQQSNLIANTPVWPSASNLSGTASTNPSDNSQMGPYTPLEDMLDMPLSIDWNAWDSNFYGNGDDLDHQMGMDGESDDLLAFGAANEQMDLSTLQSGQLG</sequence>
<dbReference type="Pfam" id="PF04082">
    <property type="entry name" value="Fungal_trans"/>
    <property type="match status" value="1"/>
</dbReference>
<dbReference type="GO" id="GO:0005634">
    <property type="term" value="C:nucleus"/>
    <property type="evidence" value="ECO:0007669"/>
    <property type="project" value="UniProtKB-SubCell"/>
</dbReference>
<dbReference type="AlphaFoldDB" id="A0A6A6NQ07"/>
<dbReference type="PANTHER" id="PTHR31001">
    <property type="entry name" value="UNCHARACTERIZED TRANSCRIPTIONAL REGULATORY PROTEIN"/>
    <property type="match status" value="1"/>
</dbReference>
<feature type="region of interest" description="Disordered" evidence="4">
    <location>
        <begin position="692"/>
        <end position="754"/>
    </location>
</feature>
<dbReference type="InterPro" id="IPR050613">
    <property type="entry name" value="Sec_Metabolite_Reg"/>
</dbReference>
<gene>
    <name evidence="6" type="ORF">BDY21DRAFT_374601</name>
</gene>
<name>A0A6A6NQ07_9PEZI</name>
<comment type="subcellular location">
    <subcellularLocation>
        <location evidence="1">Nucleus</location>
    </subcellularLocation>
</comment>
<dbReference type="Proteomes" id="UP000799766">
    <property type="component" value="Unassembled WGS sequence"/>
</dbReference>
<dbReference type="InterPro" id="IPR007219">
    <property type="entry name" value="XnlR_reg_dom"/>
</dbReference>
<dbReference type="PROSITE" id="PS00463">
    <property type="entry name" value="ZN2_CY6_FUNGAL_1"/>
    <property type="match status" value="1"/>
</dbReference>
<dbReference type="InterPro" id="IPR001138">
    <property type="entry name" value="Zn2Cys6_DnaBD"/>
</dbReference>
<dbReference type="CDD" id="cd12148">
    <property type="entry name" value="fungal_TF_MHR"/>
    <property type="match status" value="1"/>
</dbReference>
<dbReference type="SMART" id="SM00906">
    <property type="entry name" value="Fungal_trans"/>
    <property type="match status" value="1"/>
</dbReference>
<feature type="region of interest" description="Disordered" evidence="4">
    <location>
        <begin position="96"/>
        <end position="145"/>
    </location>
</feature>
<dbReference type="GO" id="GO:0003677">
    <property type="term" value="F:DNA binding"/>
    <property type="evidence" value="ECO:0007669"/>
    <property type="project" value="InterPro"/>
</dbReference>
<reference evidence="6" key="1">
    <citation type="journal article" date="2020" name="Stud. Mycol.">
        <title>101 Dothideomycetes genomes: a test case for predicting lifestyles and emergence of pathogens.</title>
        <authorList>
            <person name="Haridas S."/>
            <person name="Albert R."/>
            <person name="Binder M."/>
            <person name="Bloem J."/>
            <person name="Labutti K."/>
            <person name="Salamov A."/>
            <person name="Andreopoulos B."/>
            <person name="Baker S."/>
            <person name="Barry K."/>
            <person name="Bills G."/>
            <person name="Bluhm B."/>
            <person name="Cannon C."/>
            <person name="Castanera R."/>
            <person name="Culley D."/>
            <person name="Daum C."/>
            <person name="Ezra D."/>
            <person name="Gonzalez J."/>
            <person name="Henrissat B."/>
            <person name="Kuo A."/>
            <person name="Liang C."/>
            <person name="Lipzen A."/>
            <person name="Lutzoni F."/>
            <person name="Magnuson J."/>
            <person name="Mondo S."/>
            <person name="Nolan M."/>
            <person name="Ohm R."/>
            <person name="Pangilinan J."/>
            <person name="Park H.-J."/>
            <person name="Ramirez L."/>
            <person name="Alfaro M."/>
            <person name="Sun H."/>
            <person name="Tritt A."/>
            <person name="Yoshinaga Y."/>
            <person name="Zwiers L.-H."/>
            <person name="Turgeon B."/>
            <person name="Goodwin S."/>
            <person name="Spatafora J."/>
            <person name="Crous P."/>
            <person name="Grigoriev I."/>
        </authorList>
    </citation>
    <scope>NUCLEOTIDE SEQUENCE</scope>
    <source>
        <strain evidence="6">ATCC 16933</strain>
    </source>
</reference>
<dbReference type="PANTHER" id="PTHR31001:SF49">
    <property type="entry name" value="ZN(II)2CYS6 TRANSCRIPTION FACTOR (EUROFUNG)"/>
    <property type="match status" value="1"/>
</dbReference>
<dbReference type="Pfam" id="PF00172">
    <property type="entry name" value="Zn_clus"/>
    <property type="match status" value="1"/>
</dbReference>
<dbReference type="GO" id="GO:0008270">
    <property type="term" value="F:zinc ion binding"/>
    <property type="evidence" value="ECO:0007669"/>
    <property type="project" value="InterPro"/>
</dbReference>
<keyword evidence="3" id="KW-0539">Nucleus</keyword>
<feature type="compositionally biased region" description="Basic and acidic residues" evidence="4">
    <location>
        <begin position="133"/>
        <end position="145"/>
    </location>
</feature>
<dbReference type="InterPro" id="IPR036864">
    <property type="entry name" value="Zn2-C6_fun-type_DNA-bd_sf"/>
</dbReference>
<feature type="compositionally biased region" description="Polar residues" evidence="4">
    <location>
        <begin position="730"/>
        <end position="749"/>
    </location>
</feature>